<dbReference type="Proteomes" id="UP000003340">
    <property type="component" value="Unassembled WGS sequence"/>
</dbReference>
<proteinExistence type="predicted"/>
<accession>C0E8R2</accession>
<dbReference type="STRING" id="537013.CLOSTMETH_00207"/>
<protein>
    <submittedName>
        <fullName evidence="1">Uncharacterized protein</fullName>
    </submittedName>
</protein>
<dbReference type="AlphaFoldDB" id="C0E8R2"/>
<reference evidence="1 2" key="2">
    <citation type="submission" date="2009-02" db="EMBL/GenBank/DDBJ databases">
        <title>Draft genome sequence of Clostridium methylpentosum (DSM 5476).</title>
        <authorList>
            <person name="Sudarsanam P."/>
            <person name="Ley R."/>
            <person name="Guruge J."/>
            <person name="Turnbaugh P.J."/>
            <person name="Mahowald M."/>
            <person name="Liep D."/>
            <person name="Gordon J."/>
        </authorList>
    </citation>
    <scope>NUCLEOTIDE SEQUENCE [LARGE SCALE GENOMIC DNA]</scope>
    <source>
        <strain evidence="1 2">DSM 5476</strain>
    </source>
</reference>
<dbReference type="EMBL" id="ACEC01000009">
    <property type="protein sequence ID" value="EEG32118.1"/>
    <property type="molecule type" value="Genomic_DNA"/>
</dbReference>
<sequence length="39" mass="4762">MPFHCIIMCYKLQHIFGIKVIFCIEKRKFCSTKKWQKSP</sequence>
<keyword evidence="2" id="KW-1185">Reference proteome</keyword>
<dbReference type="HOGENOM" id="CLU_3307426_0_0_9"/>
<reference evidence="1 2" key="1">
    <citation type="submission" date="2009-01" db="EMBL/GenBank/DDBJ databases">
        <authorList>
            <person name="Fulton L."/>
            <person name="Clifton S."/>
            <person name="Fulton B."/>
            <person name="Xu J."/>
            <person name="Minx P."/>
            <person name="Pepin K.H."/>
            <person name="Johnson M."/>
            <person name="Bhonagiri V."/>
            <person name="Nash W.E."/>
            <person name="Mardis E.R."/>
            <person name="Wilson R.K."/>
        </authorList>
    </citation>
    <scope>NUCLEOTIDE SEQUENCE [LARGE SCALE GENOMIC DNA]</scope>
    <source>
        <strain evidence="1 2">DSM 5476</strain>
    </source>
</reference>
<organism evidence="1 2">
    <name type="scientific">[Clostridium] methylpentosum DSM 5476</name>
    <dbReference type="NCBI Taxonomy" id="537013"/>
    <lineage>
        <taxon>Bacteria</taxon>
        <taxon>Bacillati</taxon>
        <taxon>Bacillota</taxon>
        <taxon>Clostridia</taxon>
        <taxon>Eubacteriales</taxon>
        <taxon>Oscillospiraceae</taxon>
        <taxon>Oscillospiraceae incertae sedis</taxon>
    </lineage>
</organism>
<name>C0E8R2_9FIRM</name>
<gene>
    <name evidence="1" type="ORF">CLOSTMETH_00207</name>
</gene>
<evidence type="ECO:0000313" key="2">
    <source>
        <dbReference type="Proteomes" id="UP000003340"/>
    </source>
</evidence>
<evidence type="ECO:0000313" key="1">
    <source>
        <dbReference type="EMBL" id="EEG32118.1"/>
    </source>
</evidence>
<comment type="caution">
    <text evidence="1">The sequence shown here is derived from an EMBL/GenBank/DDBJ whole genome shotgun (WGS) entry which is preliminary data.</text>
</comment>